<proteinExistence type="inferred from homology"/>
<dbReference type="Pfam" id="PF00107">
    <property type="entry name" value="ADH_zinc_N"/>
    <property type="match status" value="1"/>
</dbReference>
<evidence type="ECO:0000256" key="7">
    <source>
        <dbReference type="ARBA" id="ARBA00023027"/>
    </source>
</evidence>
<dbReference type="PANTHER" id="PTHR42940">
    <property type="entry name" value="ALCOHOL DEHYDROGENASE 1-RELATED"/>
    <property type="match status" value="1"/>
</dbReference>
<comment type="caution">
    <text evidence="9">The sequence shown here is derived from an EMBL/GenBank/DDBJ whole genome shotgun (WGS) entry which is preliminary data.</text>
</comment>
<keyword evidence="4" id="KW-0479">Metal-binding</keyword>
<gene>
    <name evidence="9" type="ORF">BMF94_0277</name>
</gene>
<evidence type="ECO:0000256" key="1">
    <source>
        <dbReference type="ARBA" id="ARBA00001947"/>
    </source>
</evidence>
<keyword evidence="6 9" id="KW-0560">Oxidoreductase</keyword>
<dbReference type="InterPro" id="IPR011032">
    <property type="entry name" value="GroES-like_sf"/>
</dbReference>
<dbReference type="InterPro" id="IPR013149">
    <property type="entry name" value="ADH-like_C"/>
</dbReference>
<keyword evidence="10" id="KW-1185">Reference proteome</keyword>
<dbReference type="STRING" id="741276.A0A2S5BIU1"/>
<dbReference type="Proteomes" id="UP000237144">
    <property type="component" value="Unassembled WGS sequence"/>
</dbReference>
<evidence type="ECO:0000256" key="3">
    <source>
        <dbReference type="ARBA" id="ARBA00013190"/>
    </source>
</evidence>
<evidence type="ECO:0000256" key="4">
    <source>
        <dbReference type="ARBA" id="ARBA00022723"/>
    </source>
</evidence>
<dbReference type="CDD" id="cd08297">
    <property type="entry name" value="CAD3"/>
    <property type="match status" value="1"/>
</dbReference>
<dbReference type="GO" id="GO:0004022">
    <property type="term" value="F:alcohol dehydrogenase (NAD+) activity"/>
    <property type="evidence" value="ECO:0007669"/>
    <property type="project" value="UniProtKB-EC"/>
</dbReference>
<dbReference type="AlphaFoldDB" id="A0A2S5BIU1"/>
<dbReference type="SUPFAM" id="SSF50129">
    <property type="entry name" value="GroES-like"/>
    <property type="match status" value="1"/>
</dbReference>
<dbReference type="InterPro" id="IPR020843">
    <property type="entry name" value="ER"/>
</dbReference>
<dbReference type="Pfam" id="PF08240">
    <property type="entry name" value="ADH_N"/>
    <property type="match status" value="1"/>
</dbReference>
<dbReference type="EC" id="1.1.1.1" evidence="3"/>
<reference evidence="9 10" key="1">
    <citation type="journal article" date="2018" name="Front. Microbiol.">
        <title>Prospects for Fungal Bioremediation of Acidic Radioactive Waste Sites: Characterization and Genome Sequence of Rhodotorula taiwanensis MD1149.</title>
        <authorList>
            <person name="Tkavc R."/>
            <person name="Matrosova V.Y."/>
            <person name="Grichenko O.E."/>
            <person name="Gostincar C."/>
            <person name="Volpe R.P."/>
            <person name="Klimenkova P."/>
            <person name="Gaidamakova E.K."/>
            <person name="Zhou C.E."/>
            <person name="Stewart B.J."/>
            <person name="Lyman M.G."/>
            <person name="Malfatti S.A."/>
            <person name="Rubinfeld B."/>
            <person name="Courtot M."/>
            <person name="Singh J."/>
            <person name="Dalgard C.L."/>
            <person name="Hamilton T."/>
            <person name="Frey K.G."/>
            <person name="Gunde-Cimerman N."/>
            <person name="Dugan L."/>
            <person name="Daly M.J."/>
        </authorList>
    </citation>
    <scope>NUCLEOTIDE SEQUENCE [LARGE SCALE GENOMIC DNA]</scope>
    <source>
        <strain evidence="9 10">MD1149</strain>
    </source>
</reference>
<evidence type="ECO:0000259" key="8">
    <source>
        <dbReference type="SMART" id="SM00829"/>
    </source>
</evidence>
<dbReference type="GO" id="GO:0046872">
    <property type="term" value="F:metal ion binding"/>
    <property type="evidence" value="ECO:0007669"/>
    <property type="project" value="UniProtKB-KW"/>
</dbReference>
<dbReference type="Gene3D" id="3.90.180.10">
    <property type="entry name" value="Medium-chain alcohol dehydrogenases, catalytic domain"/>
    <property type="match status" value="1"/>
</dbReference>
<evidence type="ECO:0000313" key="9">
    <source>
        <dbReference type="EMBL" id="POY76685.1"/>
    </source>
</evidence>
<name>A0A2S5BIU1_9BASI</name>
<organism evidence="9 10">
    <name type="scientific">Rhodotorula taiwanensis</name>
    <dbReference type="NCBI Taxonomy" id="741276"/>
    <lineage>
        <taxon>Eukaryota</taxon>
        <taxon>Fungi</taxon>
        <taxon>Dikarya</taxon>
        <taxon>Basidiomycota</taxon>
        <taxon>Pucciniomycotina</taxon>
        <taxon>Microbotryomycetes</taxon>
        <taxon>Sporidiobolales</taxon>
        <taxon>Sporidiobolaceae</taxon>
        <taxon>Rhodotorula</taxon>
    </lineage>
</organism>
<keyword evidence="7" id="KW-0520">NAD</keyword>
<dbReference type="SUPFAM" id="SSF51735">
    <property type="entry name" value="NAD(P)-binding Rossmann-fold domains"/>
    <property type="match status" value="1"/>
</dbReference>
<comment type="cofactor">
    <cofactor evidence="1">
        <name>Zn(2+)</name>
        <dbReference type="ChEBI" id="CHEBI:29105"/>
    </cofactor>
</comment>
<dbReference type="EMBL" id="PJQD01000002">
    <property type="protein sequence ID" value="POY76685.1"/>
    <property type="molecule type" value="Genomic_DNA"/>
</dbReference>
<dbReference type="InterPro" id="IPR013154">
    <property type="entry name" value="ADH-like_N"/>
</dbReference>
<dbReference type="SMART" id="SM00829">
    <property type="entry name" value="PKS_ER"/>
    <property type="match status" value="1"/>
</dbReference>
<dbReference type="OrthoDB" id="1879366at2759"/>
<dbReference type="InterPro" id="IPR036291">
    <property type="entry name" value="NAD(P)-bd_dom_sf"/>
</dbReference>
<evidence type="ECO:0000256" key="6">
    <source>
        <dbReference type="ARBA" id="ARBA00023002"/>
    </source>
</evidence>
<dbReference type="FunFam" id="3.40.50.720:FF:000039">
    <property type="entry name" value="Alcohol dehydrogenase AdhP"/>
    <property type="match status" value="1"/>
</dbReference>
<evidence type="ECO:0000256" key="2">
    <source>
        <dbReference type="ARBA" id="ARBA00008072"/>
    </source>
</evidence>
<sequence length="357" mass="38044">MTNPQIPKTAPAVFFEKANGPITFVVDHPVTQPEDLKPGEVLVRIEATGVCHTDLHSWKGDWPLESKKPLVGGHEGAGRIVAIADGTMTQFKIGDAVGIKWLADSCLNCENCRIGAEATCALAKLHGYTVDGSFQRYAVSFAKHCTPIPDGLPLEVAAPILCAGVTVWKAIKEANCMPGAWCVVSGAGGGLGHLAVQYAAAIGLRVVGIDTGADKKKLLDQYGAEGFIDYMQFESDAMINEIKRVCSGEGPHAAIITSASGSAYNQALDYLRPHGALVAVGLPPDTYIKANVFSTVVKNLRIVGSYVGNRQDAIEALDFAARGKVKPQMVCEPLKNLESVYKRMEEGAIPGRIVLRC</sequence>
<feature type="domain" description="Enoyl reductase (ER)" evidence="8">
    <location>
        <begin position="20"/>
        <end position="355"/>
    </location>
</feature>
<dbReference type="PANTHER" id="PTHR42940:SF3">
    <property type="entry name" value="ALCOHOL DEHYDROGENASE 1-RELATED"/>
    <property type="match status" value="1"/>
</dbReference>
<protein>
    <recommendedName>
        <fullName evidence="3">alcohol dehydrogenase</fullName>
        <ecNumber evidence="3">1.1.1.1</ecNumber>
    </recommendedName>
</protein>
<accession>A0A2S5BIU1</accession>
<dbReference type="GO" id="GO:0005737">
    <property type="term" value="C:cytoplasm"/>
    <property type="evidence" value="ECO:0007669"/>
    <property type="project" value="TreeGrafter"/>
</dbReference>
<evidence type="ECO:0000313" key="10">
    <source>
        <dbReference type="Proteomes" id="UP000237144"/>
    </source>
</evidence>
<keyword evidence="5" id="KW-0862">Zinc</keyword>
<evidence type="ECO:0000256" key="5">
    <source>
        <dbReference type="ARBA" id="ARBA00022833"/>
    </source>
</evidence>
<comment type="similarity">
    <text evidence="2">Belongs to the zinc-containing alcohol dehydrogenase family.</text>
</comment>
<dbReference type="Gene3D" id="3.40.50.720">
    <property type="entry name" value="NAD(P)-binding Rossmann-like Domain"/>
    <property type="match status" value="1"/>
</dbReference>